<sequence>MVRSPRTQRALLVALAVVLAVSGAAFVATASAQLAWQQRDTIDFRATEYELVDGDDPRLRVTIDVRNPTSVDARVRAGSLVVYDGDPADGEALTVPRSERLAGDREAAVPARGTTTVTLVADVPADAVERTRAAIEADRAVTSGTVSVTIRGRSYEANV</sequence>
<proteinExistence type="predicted"/>
<keyword evidence="2" id="KW-1185">Reference proteome</keyword>
<gene>
    <name evidence="1" type="ORF">K6T50_00470</name>
</gene>
<dbReference type="Proteomes" id="UP000826254">
    <property type="component" value="Chromosome"/>
</dbReference>
<dbReference type="KEGG" id="hmp:K6T50_00470"/>
<accession>A0A8T8WCY8</accession>
<dbReference type="RefSeq" id="WP_222607500.1">
    <property type="nucleotide sequence ID" value="NZ_CP081958.1"/>
</dbReference>
<evidence type="ECO:0000313" key="1">
    <source>
        <dbReference type="EMBL" id="QZP37691.1"/>
    </source>
</evidence>
<dbReference type="EMBL" id="CP081958">
    <property type="protein sequence ID" value="QZP37691.1"/>
    <property type="molecule type" value="Genomic_DNA"/>
</dbReference>
<protein>
    <submittedName>
        <fullName evidence="1">Uncharacterized protein</fullName>
    </submittedName>
</protein>
<dbReference type="AlphaFoldDB" id="A0A8T8WCY8"/>
<dbReference type="GeneID" id="67176570"/>
<name>A0A8T8WCY8_9EURY</name>
<organism evidence="1 2">
    <name type="scientific">Halobaculum magnesiiphilum</name>
    <dbReference type="NCBI Taxonomy" id="1017351"/>
    <lineage>
        <taxon>Archaea</taxon>
        <taxon>Methanobacteriati</taxon>
        <taxon>Methanobacteriota</taxon>
        <taxon>Stenosarchaea group</taxon>
        <taxon>Halobacteria</taxon>
        <taxon>Halobacteriales</taxon>
        <taxon>Haloferacaceae</taxon>
        <taxon>Halobaculum</taxon>
    </lineage>
</organism>
<evidence type="ECO:0000313" key="2">
    <source>
        <dbReference type="Proteomes" id="UP000826254"/>
    </source>
</evidence>
<reference evidence="1 2" key="1">
    <citation type="journal article" date="2021" name="Int. J. Syst. Evol. Microbiol.">
        <title>Halobaculum halophilum sp. nov. and Halobaculum salinum sp. nov., isolated from salt lake and saline soil.</title>
        <authorList>
            <person name="Cui H.L."/>
            <person name="Shi X.W."/>
            <person name="Yin X.M."/>
            <person name="Yang X.Y."/>
            <person name="Hou J."/>
            <person name="Zhu L."/>
        </authorList>
    </citation>
    <scope>NUCLEOTIDE SEQUENCE [LARGE SCALE GENOMIC DNA]</scope>
    <source>
        <strain evidence="1 2">NBRC 109044</strain>
    </source>
</reference>